<dbReference type="AlphaFoldDB" id="A0A1I3G585"/>
<evidence type="ECO:0000313" key="1">
    <source>
        <dbReference type="EMBL" id="SFI18633.1"/>
    </source>
</evidence>
<accession>A0A1I3G585</accession>
<dbReference type="Proteomes" id="UP000199287">
    <property type="component" value="Unassembled WGS sequence"/>
</dbReference>
<gene>
    <name evidence="1" type="ORF">SAMN05192551_10812</name>
</gene>
<dbReference type="RefSeq" id="WP_093373000.1">
    <property type="nucleotide sequence ID" value="NZ_FOQA01000008.1"/>
</dbReference>
<sequence length="191" mass="21210">MSIDYVVLKKISSIKFTVHEFDRMTETQRNSYKGKICCPKCNKDAGYRKASVDGKAACFFAHHIPGCGMASNSDNDKTENGDETNIIEIDTSIYGIRWNYKLTKENGTDIPIDRGNKSIPTEGLSYTKNPSKTIIPRLTLNQILAYAEIGKLDDICIEMNVGGVNKDLSEIVFHVAEIDDTLVGETAFFLG</sequence>
<name>A0A1I3G585_9FIRM</name>
<organism evidence="1 2">
    <name type="scientific">Tindallia magadiensis</name>
    <dbReference type="NCBI Taxonomy" id="69895"/>
    <lineage>
        <taxon>Bacteria</taxon>
        <taxon>Bacillati</taxon>
        <taxon>Bacillota</taxon>
        <taxon>Clostridia</taxon>
        <taxon>Peptostreptococcales</taxon>
        <taxon>Tindalliaceae</taxon>
        <taxon>Tindallia</taxon>
    </lineage>
</organism>
<reference evidence="2" key="1">
    <citation type="submission" date="2016-10" db="EMBL/GenBank/DDBJ databases">
        <authorList>
            <person name="Varghese N."/>
            <person name="Submissions S."/>
        </authorList>
    </citation>
    <scope>NUCLEOTIDE SEQUENCE [LARGE SCALE GENOMIC DNA]</scope>
    <source>
        <strain evidence="2">Z-7934</strain>
    </source>
</reference>
<keyword evidence="2" id="KW-1185">Reference proteome</keyword>
<proteinExistence type="predicted"/>
<dbReference type="OrthoDB" id="6212140at2"/>
<evidence type="ECO:0000313" key="2">
    <source>
        <dbReference type="Proteomes" id="UP000199287"/>
    </source>
</evidence>
<protein>
    <submittedName>
        <fullName evidence="1">Uncharacterized protein</fullName>
    </submittedName>
</protein>
<dbReference type="EMBL" id="FOQA01000008">
    <property type="protein sequence ID" value="SFI18633.1"/>
    <property type="molecule type" value="Genomic_DNA"/>
</dbReference>